<feature type="region of interest" description="Disordered" evidence="3">
    <location>
        <begin position="1"/>
        <end position="20"/>
    </location>
</feature>
<evidence type="ECO:0000256" key="1">
    <source>
        <dbReference type="ARBA" id="ARBA00005582"/>
    </source>
</evidence>
<dbReference type="InterPro" id="IPR020084">
    <property type="entry name" value="NUDIX_hydrolase_CS"/>
</dbReference>
<dbReference type="PROSITE" id="PS00893">
    <property type="entry name" value="NUDIX_BOX"/>
    <property type="match status" value="1"/>
</dbReference>
<evidence type="ECO:0000256" key="2">
    <source>
        <dbReference type="ARBA" id="ARBA00022801"/>
    </source>
</evidence>
<protein>
    <submittedName>
        <fullName evidence="5">NUDIX hydrolase</fullName>
    </submittedName>
</protein>
<evidence type="ECO:0000313" key="5">
    <source>
        <dbReference type="EMBL" id="RAV33437.1"/>
    </source>
</evidence>
<reference evidence="5 6" key="1">
    <citation type="journal article" date="2018" name="Syst. Appl. Microbiol.">
        <title>Corynebacterium heidelbergense sp. nov., isolated from the preen glands of Egyptian geese (Alopochen aegyptiacus).</title>
        <authorList>
            <person name="Braun M.S."/>
            <person name="Wang E."/>
            <person name="Zimmermann S."/>
            <person name="Wink M."/>
        </authorList>
    </citation>
    <scope>NUCLEOTIDE SEQUENCE [LARGE SCALE GENOMIC DNA]</scope>
    <source>
        <strain evidence="5 6">DSM 104638</strain>
    </source>
</reference>
<dbReference type="PANTHER" id="PTHR43736">
    <property type="entry name" value="ADP-RIBOSE PYROPHOSPHATASE"/>
    <property type="match status" value="1"/>
</dbReference>
<gene>
    <name evidence="5" type="ORF">CWC39_08500</name>
</gene>
<organism evidence="5 6">
    <name type="scientific">Corynebacterium heidelbergense</name>
    <dbReference type="NCBI Taxonomy" id="2055947"/>
    <lineage>
        <taxon>Bacteria</taxon>
        <taxon>Bacillati</taxon>
        <taxon>Actinomycetota</taxon>
        <taxon>Actinomycetes</taxon>
        <taxon>Mycobacteriales</taxon>
        <taxon>Corynebacteriaceae</taxon>
        <taxon>Corynebacterium</taxon>
    </lineage>
</organism>
<dbReference type="AlphaFoldDB" id="A0A364V9Y8"/>
<sequence length="186" mass="20755">MGRRSPATPYSAEHPQHSELPLSVETSAGGLVLSGLAEAVRSDGSVDLTRIYVALIGRLDRRGRLLWSMPKGHVEPEESQHATAEREVWEETGVSGEVIADLGTIDYWFVSDGTRIHKTVHHHLLRFVDGDLNDEDPEVTEVAWLPVDQLVEHLAYADERRLARTAFERLPEYARAEAEAGRATPR</sequence>
<name>A0A364V9Y8_9CORY</name>
<dbReference type="EMBL" id="PHQP01000075">
    <property type="protein sequence ID" value="RAV33437.1"/>
    <property type="molecule type" value="Genomic_DNA"/>
</dbReference>
<dbReference type="SUPFAM" id="SSF55811">
    <property type="entry name" value="Nudix"/>
    <property type="match status" value="1"/>
</dbReference>
<dbReference type="Gene3D" id="3.90.79.10">
    <property type="entry name" value="Nucleoside Triphosphate Pyrophosphohydrolase"/>
    <property type="match status" value="1"/>
</dbReference>
<dbReference type="InterPro" id="IPR015797">
    <property type="entry name" value="NUDIX_hydrolase-like_dom_sf"/>
</dbReference>
<evidence type="ECO:0000313" key="6">
    <source>
        <dbReference type="Proteomes" id="UP000251047"/>
    </source>
</evidence>
<comment type="caution">
    <text evidence="5">The sequence shown here is derived from an EMBL/GenBank/DDBJ whole genome shotgun (WGS) entry which is preliminary data.</text>
</comment>
<evidence type="ECO:0000259" key="4">
    <source>
        <dbReference type="PROSITE" id="PS51462"/>
    </source>
</evidence>
<keyword evidence="2 5" id="KW-0378">Hydrolase</keyword>
<dbReference type="GO" id="GO:0016787">
    <property type="term" value="F:hydrolase activity"/>
    <property type="evidence" value="ECO:0007669"/>
    <property type="project" value="UniProtKB-KW"/>
</dbReference>
<dbReference type="OrthoDB" id="9816289at2"/>
<feature type="domain" description="Nudix hydrolase" evidence="4">
    <location>
        <begin position="1"/>
        <end position="167"/>
    </location>
</feature>
<dbReference type="Proteomes" id="UP000251047">
    <property type="component" value="Unassembled WGS sequence"/>
</dbReference>
<comment type="similarity">
    <text evidence="1">Belongs to the Nudix hydrolase family.</text>
</comment>
<dbReference type="InterPro" id="IPR000086">
    <property type="entry name" value="NUDIX_hydrolase_dom"/>
</dbReference>
<dbReference type="PROSITE" id="PS51462">
    <property type="entry name" value="NUDIX"/>
    <property type="match status" value="1"/>
</dbReference>
<accession>A0A364V9Y8</accession>
<proteinExistence type="inferred from homology"/>
<dbReference type="PANTHER" id="PTHR43736:SF1">
    <property type="entry name" value="DIHYDRONEOPTERIN TRIPHOSPHATE DIPHOSPHATASE"/>
    <property type="match status" value="1"/>
</dbReference>
<dbReference type="CDD" id="cd03673">
    <property type="entry name" value="NUDIX_Ap6A_hydrolase"/>
    <property type="match status" value="1"/>
</dbReference>
<dbReference type="Pfam" id="PF00293">
    <property type="entry name" value="NUDIX"/>
    <property type="match status" value="1"/>
</dbReference>
<evidence type="ECO:0000256" key="3">
    <source>
        <dbReference type="SAM" id="MobiDB-lite"/>
    </source>
</evidence>